<dbReference type="Gene3D" id="3.30.460.10">
    <property type="entry name" value="Beta Polymerase, domain 2"/>
    <property type="match status" value="1"/>
</dbReference>
<reference evidence="2 4" key="1">
    <citation type="submission" date="2019-03" db="EMBL/GenBank/DDBJ databases">
        <title>Genomic Encyclopedia of Type Strains, Phase IV (KMG-IV): sequencing the most valuable type-strain genomes for metagenomic binning, comparative biology and taxonomic classification.</title>
        <authorList>
            <person name="Goeker M."/>
        </authorList>
    </citation>
    <scope>NUCLEOTIDE SEQUENCE [LARGE SCALE GENOMIC DNA]</scope>
    <source>
        <strain evidence="2 4">DSM 12034</strain>
    </source>
</reference>
<dbReference type="InterPro" id="IPR052930">
    <property type="entry name" value="TA_antitoxin_MntA"/>
</dbReference>
<protein>
    <submittedName>
        <fullName evidence="2">Nucleotidyltransferase-like protein</fullName>
    </submittedName>
</protein>
<dbReference type="InterPro" id="IPR043519">
    <property type="entry name" value="NT_sf"/>
</dbReference>
<dbReference type="Pfam" id="PF18765">
    <property type="entry name" value="Polbeta"/>
    <property type="match status" value="1"/>
</dbReference>
<evidence type="ECO:0000313" key="4">
    <source>
        <dbReference type="Proteomes" id="UP000295536"/>
    </source>
</evidence>
<organism evidence="2 4">
    <name type="scientific">Tepidimonas ignava</name>
    <dbReference type="NCBI Taxonomy" id="114249"/>
    <lineage>
        <taxon>Bacteria</taxon>
        <taxon>Pseudomonadati</taxon>
        <taxon>Pseudomonadota</taxon>
        <taxon>Betaproteobacteria</taxon>
        <taxon>Burkholderiales</taxon>
        <taxon>Tepidimonas</taxon>
    </lineage>
</organism>
<dbReference type="OrthoDB" id="9793109at2"/>
<dbReference type="RefSeq" id="WP_132963262.1">
    <property type="nucleotide sequence ID" value="NZ_DAIPFN010000023.1"/>
</dbReference>
<dbReference type="AlphaFoldDB" id="A0A4R3LAT1"/>
<dbReference type="PANTHER" id="PTHR43852">
    <property type="entry name" value="NUCLEOTIDYLTRANSFERASE"/>
    <property type="match status" value="1"/>
</dbReference>
<evidence type="ECO:0000259" key="1">
    <source>
        <dbReference type="Pfam" id="PF18765"/>
    </source>
</evidence>
<sequence length="140" mass="15718">MTTTPVQPPSDAELRAALHAAVPQATMAWLHGSAAQGRLRTDSDLDLAVWLPQPLSPTQWLQASAELSRRLQRDVDLLDLARANTLTQFIVLSRGRLLLARQPHAPWLLWARVLRDWQDLQRHRAPAVRALAQRLQGFAS</sequence>
<comment type="caution">
    <text evidence="2">The sequence shown here is derived from an EMBL/GenBank/DDBJ whole genome shotgun (WGS) entry which is preliminary data.</text>
</comment>
<feature type="domain" description="Polymerase beta nucleotidyltransferase" evidence="1">
    <location>
        <begin position="24"/>
        <end position="102"/>
    </location>
</feature>
<dbReference type="Proteomes" id="UP000315577">
    <property type="component" value="Unassembled WGS sequence"/>
</dbReference>
<keyword evidence="2" id="KW-0808">Transferase</keyword>
<name>A0A4R3LAT1_9BURK</name>
<proteinExistence type="predicted"/>
<dbReference type="Proteomes" id="UP000295536">
    <property type="component" value="Unassembled WGS sequence"/>
</dbReference>
<evidence type="ECO:0000313" key="5">
    <source>
        <dbReference type="Proteomes" id="UP000315577"/>
    </source>
</evidence>
<dbReference type="NCBIfam" id="NF047752">
    <property type="entry name" value="MntA_antitoxin"/>
    <property type="match status" value="1"/>
</dbReference>
<keyword evidence="5" id="KW-1185">Reference proteome</keyword>
<gene>
    <name evidence="2" type="ORF">EDC36_11422</name>
    <name evidence="3" type="ORF">Tigna_02025</name>
</gene>
<dbReference type="EMBL" id="SMAH01000014">
    <property type="protein sequence ID" value="TCS95384.1"/>
    <property type="molecule type" value="Genomic_DNA"/>
</dbReference>
<dbReference type="SUPFAM" id="SSF81301">
    <property type="entry name" value="Nucleotidyltransferase"/>
    <property type="match status" value="1"/>
</dbReference>
<dbReference type="GO" id="GO:0016740">
    <property type="term" value="F:transferase activity"/>
    <property type="evidence" value="ECO:0007669"/>
    <property type="project" value="UniProtKB-KW"/>
</dbReference>
<dbReference type="CDD" id="cd05403">
    <property type="entry name" value="NT_KNTase_like"/>
    <property type="match status" value="1"/>
</dbReference>
<evidence type="ECO:0000313" key="3">
    <source>
        <dbReference type="EMBL" id="TSE19996.1"/>
    </source>
</evidence>
<dbReference type="InterPro" id="IPR041633">
    <property type="entry name" value="Polbeta"/>
</dbReference>
<dbReference type="EMBL" id="VJNC01000014">
    <property type="protein sequence ID" value="TSE19996.1"/>
    <property type="molecule type" value="Genomic_DNA"/>
</dbReference>
<evidence type="ECO:0000313" key="2">
    <source>
        <dbReference type="EMBL" id="TCS95384.1"/>
    </source>
</evidence>
<reference evidence="3 5" key="2">
    <citation type="submission" date="2019-07" db="EMBL/GenBank/DDBJ databases">
        <title>Tepidimonas ignava SPS-1037 draft genome.</title>
        <authorList>
            <person name="Da Costa M.S."/>
            <person name="Froufe H.J.C."/>
            <person name="Egas C."/>
            <person name="Albuquerque L."/>
        </authorList>
    </citation>
    <scope>NUCLEOTIDE SEQUENCE [LARGE SCALE GENOMIC DNA]</scope>
    <source>
        <strain evidence="3 5">SPS-1037</strain>
    </source>
</reference>
<accession>A0A4R3LAT1</accession>
<dbReference type="PANTHER" id="PTHR43852:SF3">
    <property type="entry name" value="NUCLEOTIDYLTRANSFERASE"/>
    <property type="match status" value="1"/>
</dbReference>